<dbReference type="EMBL" id="CAMKVN010020503">
    <property type="protein sequence ID" value="CAI2199180.1"/>
    <property type="molecule type" value="Genomic_DNA"/>
</dbReference>
<protein>
    <submittedName>
        <fullName evidence="1">8971_t:CDS:1</fullName>
    </submittedName>
</protein>
<comment type="caution">
    <text evidence="1">The sequence shown here is derived from an EMBL/GenBank/DDBJ whole genome shotgun (WGS) entry which is preliminary data.</text>
</comment>
<dbReference type="Proteomes" id="UP001153678">
    <property type="component" value="Unassembled WGS sequence"/>
</dbReference>
<reference evidence="1" key="1">
    <citation type="submission" date="2022-08" db="EMBL/GenBank/DDBJ databases">
        <authorList>
            <person name="Kallberg Y."/>
            <person name="Tangrot J."/>
            <person name="Rosling A."/>
        </authorList>
    </citation>
    <scope>NUCLEOTIDE SEQUENCE</scope>
    <source>
        <strain evidence="1">Wild A</strain>
    </source>
</reference>
<name>A0A9W4TB67_9GLOM</name>
<keyword evidence="2" id="KW-1185">Reference proteome</keyword>
<accession>A0A9W4TB67</accession>
<sequence length="117" mass="12952">LFGGSHHYETAGSDARPGVDIQISQTAITEVGNFIYPSLSAKGFFAGYDMTDGHRLHTITPLPVNLGTESIFNEKFIFRKDTGHSSHYLYKHCYLTIRSLGDEIAKIGQLCKVGEED</sequence>
<proteinExistence type="predicted"/>
<feature type="non-terminal residue" evidence="1">
    <location>
        <position position="117"/>
    </location>
</feature>
<gene>
    <name evidence="1" type="ORF">FWILDA_LOCUS18946</name>
</gene>
<dbReference type="AlphaFoldDB" id="A0A9W4TB67"/>
<organism evidence="1 2">
    <name type="scientific">Funneliformis geosporum</name>
    <dbReference type="NCBI Taxonomy" id="1117311"/>
    <lineage>
        <taxon>Eukaryota</taxon>
        <taxon>Fungi</taxon>
        <taxon>Fungi incertae sedis</taxon>
        <taxon>Mucoromycota</taxon>
        <taxon>Glomeromycotina</taxon>
        <taxon>Glomeromycetes</taxon>
        <taxon>Glomerales</taxon>
        <taxon>Glomeraceae</taxon>
        <taxon>Funneliformis</taxon>
    </lineage>
</organism>
<evidence type="ECO:0000313" key="1">
    <source>
        <dbReference type="EMBL" id="CAI2199180.1"/>
    </source>
</evidence>
<evidence type="ECO:0000313" key="2">
    <source>
        <dbReference type="Proteomes" id="UP001153678"/>
    </source>
</evidence>